<dbReference type="GeneID" id="43641370"/>
<keyword evidence="1" id="KW-0732">Signal</keyword>
<reference evidence="2 3" key="1">
    <citation type="submission" date="2019-04" db="EMBL/GenBank/DDBJ databases">
        <title>Friends and foes A comparative genomics study of 23 Aspergillus species from section Flavi.</title>
        <authorList>
            <consortium name="DOE Joint Genome Institute"/>
            <person name="Kjaerbolling I."/>
            <person name="Vesth T."/>
            <person name="Frisvad J.C."/>
            <person name="Nybo J.L."/>
            <person name="Theobald S."/>
            <person name="Kildgaard S."/>
            <person name="Isbrandt T."/>
            <person name="Kuo A."/>
            <person name="Sato A."/>
            <person name="Lyhne E.K."/>
            <person name="Kogle M.E."/>
            <person name="Wiebenga A."/>
            <person name="Kun R.S."/>
            <person name="Lubbers R.J."/>
            <person name="Makela M.R."/>
            <person name="Barry K."/>
            <person name="Chovatia M."/>
            <person name="Clum A."/>
            <person name="Daum C."/>
            <person name="Haridas S."/>
            <person name="He G."/>
            <person name="LaButti K."/>
            <person name="Lipzen A."/>
            <person name="Mondo S."/>
            <person name="Riley R."/>
            <person name="Salamov A."/>
            <person name="Simmons B.A."/>
            <person name="Magnuson J.K."/>
            <person name="Henrissat B."/>
            <person name="Mortensen U.H."/>
            <person name="Larsen T.O."/>
            <person name="Devries R.P."/>
            <person name="Grigoriev I.V."/>
            <person name="Machida M."/>
            <person name="Baker S.E."/>
            <person name="Andersen M.R."/>
        </authorList>
    </citation>
    <scope>NUCLEOTIDE SEQUENCE [LARGE SCALE GENOMIC DNA]</scope>
    <source>
        <strain evidence="2 3">CBS 117625</strain>
    </source>
</reference>
<dbReference type="PANTHER" id="PTHR40617:SF1">
    <property type="entry name" value="ATTH DOMAIN-CONTAINING PROTEIN-RELATED"/>
    <property type="match status" value="1"/>
</dbReference>
<evidence type="ECO:0000313" key="2">
    <source>
        <dbReference type="EMBL" id="KAE8138614.1"/>
    </source>
</evidence>
<evidence type="ECO:0000313" key="3">
    <source>
        <dbReference type="Proteomes" id="UP000325672"/>
    </source>
</evidence>
<sequence>MQDLTVVFILLAALIAGVFGFIPETGGLQYERLVRNSYDFEHSTMLTILLPQTKPIQLTQDLGASQFANPIATNSWWSSSFVHASDGHDYLIVSHVILPNLNLSTALLRASILDINDIAYYRQVSWLHNGSSRATQMPNGPPGVATKNFGFVSVDPANPLDKMRIWCITEHVELDLTFQLSAPVILNGGTGTFPFGDETTLEWSMPAGITDGYFTANRKLLTIDSARSLTWYDRQLIWAFAPLDGPVRSNWTWFQVHHGERTMSIWAWDTLGGQRFQFATVRDKPGIHQVLVVTEFTPSSRQWTSPCSKTTYSLDWTVALVDGTRLELSSVRDDQELCTQDGAIATYEGYINVAGTRGGKPISGYGLVEIAPVTAIPKPT</sequence>
<dbReference type="OrthoDB" id="5295747at2759"/>
<gene>
    <name evidence="2" type="ORF">BDV38DRAFT_270472</name>
</gene>
<dbReference type="Proteomes" id="UP000325672">
    <property type="component" value="Unassembled WGS sequence"/>
</dbReference>
<dbReference type="RefSeq" id="XP_031914677.1">
    <property type="nucleotide sequence ID" value="XM_032057160.1"/>
</dbReference>
<protein>
    <recommendedName>
        <fullName evidence="4">AttH domain-containing protein</fullName>
    </recommendedName>
</protein>
<dbReference type="InterPro" id="IPR023374">
    <property type="entry name" value="AttH-like_dom_sf"/>
</dbReference>
<organism evidence="2 3">
    <name type="scientific">Aspergillus pseudotamarii</name>
    <dbReference type="NCBI Taxonomy" id="132259"/>
    <lineage>
        <taxon>Eukaryota</taxon>
        <taxon>Fungi</taxon>
        <taxon>Dikarya</taxon>
        <taxon>Ascomycota</taxon>
        <taxon>Pezizomycotina</taxon>
        <taxon>Eurotiomycetes</taxon>
        <taxon>Eurotiomycetidae</taxon>
        <taxon>Eurotiales</taxon>
        <taxon>Aspergillaceae</taxon>
        <taxon>Aspergillus</taxon>
        <taxon>Aspergillus subgen. Circumdati</taxon>
    </lineage>
</organism>
<proteinExistence type="predicted"/>
<keyword evidence="3" id="KW-1185">Reference proteome</keyword>
<evidence type="ECO:0000256" key="1">
    <source>
        <dbReference type="SAM" id="SignalP"/>
    </source>
</evidence>
<dbReference type="InterPro" id="IPR053112">
    <property type="entry name" value="Fungal_Dehydratase/Hydratase"/>
</dbReference>
<dbReference type="SUPFAM" id="SSF159245">
    <property type="entry name" value="AttH-like"/>
    <property type="match status" value="1"/>
</dbReference>
<evidence type="ECO:0008006" key="4">
    <source>
        <dbReference type="Google" id="ProtNLM"/>
    </source>
</evidence>
<accession>A0A5N6SZR0</accession>
<feature type="signal peptide" evidence="1">
    <location>
        <begin position="1"/>
        <end position="20"/>
    </location>
</feature>
<name>A0A5N6SZR0_ASPPS</name>
<dbReference type="EMBL" id="ML743570">
    <property type="protein sequence ID" value="KAE8138614.1"/>
    <property type="molecule type" value="Genomic_DNA"/>
</dbReference>
<dbReference type="PANTHER" id="PTHR40617">
    <property type="entry name" value="TERPENE CYCLASE ASQC"/>
    <property type="match status" value="1"/>
</dbReference>
<dbReference type="Gene3D" id="2.40.370.10">
    <property type="entry name" value="AttH-like domain"/>
    <property type="match status" value="2"/>
</dbReference>
<dbReference type="Pfam" id="PF17186">
    <property type="entry name" value="Lipocalin_9"/>
    <property type="match status" value="1"/>
</dbReference>
<feature type="chain" id="PRO_5024788287" description="AttH domain-containing protein" evidence="1">
    <location>
        <begin position="21"/>
        <end position="380"/>
    </location>
</feature>
<dbReference type="AlphaFoldDB" id="A0A5N6SZR0"/>